<dbReference type="SUPFAM" id="SSF53927">
    <property type="entry name" value="Cytidine deaminase-like"/>
    <property type="match status" value="2"/>
</dbReference>
<name>A0A8X8H0N7_9RHOB</name>
<dbReference type="GO" id="GO:0005737">
    <property type="term" value="C:cytoplasm"/>
    <property type="evidence" value="ECO:0007669"/>
    <property type="project" value="UniProtKB-SubCell"/>
</dbReference>
<organism evidence="4 5">
    <name type="scientific">Fertoeibacter niger</name>
    <dbReference type="NCBI Taxonomy" id="2656921"/>
    <lineage>
        <taxon>Bacteria</taxon>
        <taxon>Pseudomonadati</taxon>
        <taxon>Pseudomonadota</taxon>
        <taxon>Alphaproteobacteria</taxon>
        <taxon>Rhodobacterales</taxon>
        <taxon>Paracoccaceae</taxon>
        <taxon>Fertoeibacter</taxon>
    </lineage>
</organism>
<dbReference type="GO" id="GO:0097163">
    <property type="term" value="F:sulfur carrier activity"/>
    <property type="evidence" value="ECO:0007669"/>
    <property type="project" value="UniProtKB-UniRule"/>
</dbReference>
<keyword evidence="1 3" id="KW-0963">Cytoplasm</keyword>
<dbReference type="PANTHER" id="PTHR30592">
    <property type="entry name" value="FORMATE DEHYDROGENASE"/>
    <property type="match status" value="1"/>
</dbReference>
<comment type="subcellular location">
    <subcellularLocation>
        <location evidence="3">Cytoplasm</location>
    </subcellularLocation>
</comment>
<dbReference type="Gene3D" id="3.10.20.10">
    <property type="match status" value="1"/>
</dbReference>
<gene>
    <name evidence="3 4" type="primary">fdhD</name>
    <name evidence="4" type="ORF">GEU84_011185</name>
</gene>
<dbReference type="PANTHER" id="PTHR30592:SF1">
    <property type="entry name" value="SULFUR CARRIER PROTEIN FDHD"/>
    <property type="match status" value="1"/>
</dbReference>
<comment type="caution">
    <text evidence="3">Lacks conserved residue(s) required for the propagation of feature annotation.</text>
</comment>
<dbReference type="InterPro" id="IPR016193">
    <property type="entry name" value="Cytidine_deaminase-like"/>
</dbReference>
<dbReference type="PIRSF" id="PIRSF015626">
    <property type="entry name" value="FdhD"/>
    <property type="match status" value="1"/>
</dbReference>
<sequence length="309" mass="31855">MDLRHSLPRLAFQAGRLTEGTRMLPEETAVAISYNGTTQAVMMATPADLEDFALGFSLTEGIAAPDEIDSITAVETDRGIDLQIWLVGPAGDRLAARRRSMAGPVGCGLCGIDSLDEALRAVPPVPPSGLALTAAQVMAAIAALPGHQPLHDATRAVHAAAFWRPGQGIIAAREDVGRHNALDKLAGALVCGGAGMVRASTHPTGSDEPARRGGSPAVGCVLARTEPSTVYPKAHDGAIILTSRVSIDMVQKCARIGAAVVIAVSAPTAHAVRMADAAGISLIGLARPDGFEVFTHPSRISTQEAAHVA</sequence>
<evidence type="ECO:0000256" key="3">
    <source>
        <dbReference type="HAMAP-Rule" id="MF_00187"/>
    </source>
</evidence>
<comment type="caution">
    <text evidence="4">The sequence shown here is derived from an EMBL/GenBank/DDBJ whole genome shotgun (WGS) entry which is preliminary data.</text>
</comment>
<keyword evidence="5" id="KW-1185">Reference proteome</keyword>
<evidence type="ECO:0000256" key="2">
    <source>
        <dbReference type="ARBA" id="ARBA00023150"/>
    </source>
</evidence>
<dbReference type="GO" id="GO:0016783">
    <property type="term" value="F:sulfurtransferase activity"/>
    <property type="evidence" value="ECO:0007669"/>
    <property type="project" value="InterPro"/>
</dbReference>
<evidence type="ECO:0000313" key="5">
    <source>
        <dbReference type="Proteomes" id="UP000484076"/>
    </source>
</evidence>
<evidence type="ECO:0000313" key="4">
    <source>
        <dbReference type="EMBL" id="NUB44951.1"/>
    </source>
</evidence>
<dbReference type="InterPro" id="IPR003786">
    <property type="entry name" value="FdhD"/>
</dbReference>
<dbReference type="Pfam" id="PF02634">
    <property type="entry name" value="FdhD-NarQ"/>
    <property type="match status" value="2"/>
</dbReference>
<reference evidence="4" key="1">
    <citation type="submission" date="2020-05" db="EMBL/GenBank/DDBJ databases">
        <title>Fertoebacter nigrum gen. nov., sp. nov., a new member of the family Rhodobacteraceae.</title>
        <authorList>
            <person name="Szuroczki S."/>
            <person name="Abbaszade G."/>
            <person name="Buni D."/>
            <person name="Schumann P."/>
            <person name="Toth E."/>
        </authorList>
    </citation>
    <scope>NUCLEOTIDE SEQUENCE</scope>
    <source>
        <strain evidence="4">RG-N-1a</strain>
    </source>
</reference>
<protein>
    <recommendedName>
        <fullName evidence="3">Sulfur carrier protein FdhD</fullName>
    </recommendedName>
</protein>
<feature type="active site" description="Cysteine persulfide intermediate" evidence="3">
    <location>
        <position position="107"/>
    </location>
</feature>
<dbReference type="HAMAP" id="MF_00187">
    <property type="entry name" value="FdhD"/>
    <property type="match status" value="1"/>
</dbReference>
<comment type="function">
    <text evidence="3">Required for formate dehydrogenase (FDH) activity. Acts as a sulfur carrier protein that transfers sulfur from IscS to the molybdenum cofactor prior to its insertion into FDH.</text>
</comment>
<accession>A0A8X8H0N7</accession>
<dbReference type="AlphaFoldDB" id="A0A8X8H0N7"/>
<keyword evidence="2 3" id="KW-0501">Molybdenum cofactor biosynthesis</keyword>
<evidence type="ECO:0000256" key="1">
    <source>
        <dbReference type="ARBA" id="ARBA00022490"/>
    </source>
</evidence>
<dbReference type="Proteomes" id="UP000484076">
    <property type="component" value="Unassembled WGS sequence"/>
</dbReference>
<dbReference type="GO" id="GO:0006777">
    <property type="term" value="P:Mo-molybdopterin cofactor biosynthetic process"/>
    <property type="evidence" value="ECO:0007669"/>
    <property type="project" value="UniProtKB-UniRule"/>
</dbReference>
<proteinExistence type="inferred from homology"/>
<dbReference type="Gene3D" id="3.40.140.10">
    <property type="entry name" value="Cytidine Deaminase, domain 2"/>
    <property type="match status" value="1"/>
</dbReference>
<dbReference type="EMBL" id="WHUT02000006">
    <property type="protein sequence ID" value="NUB44951.1"/>
    <property type="molecule type" value="Genomic_DNA"/>
</dbReference>
<comment type="similarity">
    <text evidence="3">Belongs to the FdhD family.</text>
</comment>